<reference evidence="1 2" key="1">
    <citation type="submission" date="2019-01" db="EMBL/GenBank/DDBJ databases">
        <authorList>
            <consortium name="Pathogen Informatics"/>
        </authorList>
    </citation>
    <scope>NUCLEOTIDE SEQUENCE [LARGE SCALE GENOMIC DNA]</scope>
    <source>
        <strain evidence="1 2">NCTC10166</strain>
        <plasmid evidence="2">3</plasmid>
    </source>
</reference>
<dbReference type="KEGG" id="mnu:NCTC10166_00874"/>
<keyword evidence="1" id="KW-0614">Plasmid</keyword>
<evidence type="ECO:0000313" key="1">
    <source>
        <dbReference type="EMBL" id="VEU59887.1"/>
    </source>
</evidence>
<geneLocation type="plasmid" evidence="1 2">
    <name>3</name>
</geneLocation>
<protein>
    <submittedName>
        <fullName evidence="1">Uncharacterized protein</fullName>
    </submittedName>
</protein>
<dbReference type="Proteomes" id="UP000289440">
    <property type="component" value="Plasmid 3"/>
</dbReference>
<dbReference type="AlphaFoldDB" id="A0A449A6P3"/>
<dbReference type="EMBL" id="LR214953">
    <property type="protein sequence ID" value="VEU59887.1"/>
    <property type="molecule type" value="Genomic_DNA"/>
</dbReference>
<keyword evidence="2" id="KW-1185">Reference proteome</keyword>
<organism evidence="1 2">
    <name type="scientific">Mesomycoplasma neurolyticum</name>
    <dbReference type="NCBI Taxonomy" id="2120"/>
    <lineage>
        <taxon>Bacteria</taxon>
        <taxon>Bacillati</taxon>
        <taxon>Mycoplasmatota</taxon>
        <taxon>Mycoplasmoidales</taxon>
        <taxon>Metamycoplasmataceae</taxon>
        <taxon>Mesomycoplasma</taxon>
    </lineage>
</organism>
<sequence length="41" mass="4899">MEDINFIETKKCSYCDEKNCETIIELSKKENTMWENVNPNI</sequence>
<gene>
    <name evidence="1" type="ORF">NCTC10166_00874</name>
</gene>
<accession>A0A449A6P3</accession>
<evidence type="ECO:0000313" key="2">
    <source>
        <dbReference type="Proteomes" id="UP000289440"/>
    </source>
</evidence>
<proteinExistence type="predicted"/>
<name>A0A449A6P3_9BACT</name>